<sequence length="364" mass="39869">MNQHTPFDIGTGLVPVPLHLFCRSDPNLVHIREWAVTNKTRSDQAFRTNKTCRIDQDGRTVMNRNGMDKRKATVRGSRAQIKPSTSGVSGMGRGRSGMATTGRQLAGSSGDDAMVLSSDDEPQPKKVKVKTENGENIEFAALDEESSDELPPIGLDFRSPEKIAIQEAAAHAIAVKDAADAAEAASRAGRVTYDNLEDDDWDYYGEVIMDSDDDMAALSPIKPDPDTQPTPSALSVTPPARPAPAPAPAPARRERTPEYEGEYKGSTAERHHLIRLYQDFKGDMRKVRNRLPAGRDTNGLTDRQESDRLLEILGKAVDNGVPLRLVFSHQQRWDKMKRGGKQKPRDRYRGQNGRSGSAASGAAA</sequence>
<dbReference type="AlphaFoldDB" id="A0AA39XBE5"/>
<feature type="compositionally biased region" description="Pro residues" evidence="1">
    <location>
        <begin position="239"/>
        <end position="249"/>
    </location>
</feature>
<evidence type="ECO:0000313" key="4">
    <source>
        <dbReference type="Proteomes" id="UP001174934"/>
    </source>
</evidence>
<feature type="compositionally biased region" description="Low complexity" evidence="1">
    <location>
        <begin position="354"/>
        <end position="364"/>
    </location>
</feature>
<feature type="compositionally biased region" description="Basic and acidic residues" evidence="1">
    <location>
        <begin position="332"/>
        <end position="349"/>
    </location>
</feature>
<feature type="domain" description="DNAJC9 HTH" evidence="2">
    <location>
        <begin position="263"/>
        <end position="320"/>
    </location>
</feature>
<feature type="region of interest" description="Disordered" evidence="1">
    <location>
        <begin position="332"/>
        <end position="364"/>
    </location>
</feature>
<reference evidence="3" key="1">
    <citation type="submission" date="2023-06" db="EMBL/GenBank/DDBJ databases">
        <title>Genome-scale phylogeny and comparative genomics of the fungal order Sordariales.</title>
        <authorList>
            <consortium name="Lawrence Berkeley National Laboratory"/>
            <person name="Hensen N."/>
            <person name="Bonometti L."/>
            <person name="Westerberg I."/>
            <person name="Brannstrom I.O."/>
            <person name="Guillou S."/>
            <person name="Cros-Aarteil S."/>
            <person name="Calhoun S."/>
            <person name="Haridas S."/>
            <person name="Kuo A."/>
            <person name="Mondo S."/>
            <person name="Pangilinan J."/>
            <person name="Riley R."/>
            <person name="LaButti K."/>
            <person name="Andreopoulos B."/>
            <person name="Lipzen A."/>
            <person name="Chen C."/>
            <person name="Yanf M."/>
            <person name="Daum C."/>
            <person name="Ng V."/>
            <person name="Clum A."/>
            <person name="Steindorff A."/>
            <person name="Ohm R."/>
            <person name="Martin F."/>
            <person name="Silar P."/>
            <person name="Natvig D."/>
            <person name="Lalanne C."/>
            <person name="Gautier V."/>
            <person name="Ament-velasquez S.L."/>
            <person name="Kruys A."/>
            <person name="Hutchinson M.I."/>
            <person name="Powell A.J."/>
            <person name="Barry K."/>
            <person name="Miller A.N."/>
            <person name="Grigoriev I.V."/>
            <person name="Debuchy R."/>
            <person name="Gladieux P."/>
            <person name="Thoren M.H."/>
            <person name="Johannesson H."/>
        </authorList>
    </citation>
    <scope>NUCLEOTIDE SEQUENCE</scope>
    <source>
        <strain evidence="3">SMH3391-2</strain>
    </source>
</reference>
<organism evidence="3 4">
    <name type="scientific">Bombardia bombarda</name>
    <dbReference type="NCBI Taxonomy" id="252184"/>
    <lineage>
        <taxon>Eukaryota</taxon>
        <taxon>Fungi</taxon>
        <taxon>Dikarya</taxon>
        <taxon>Ascomycota</taxon>
        <taxon>Pezizomycotina</taxon>
        <taxon>Sordariomycetes</taxon>
        <taxon>Sordariomycetidae</taxon>
        <taxon>Sordariales</taxon>
        <taxon>Lasiosphaeriaceae</taxon>
        <taxon>Bombardia</taxon>
    </lineage>
</organism>
<protein>
    <recommendedName>
        <fullName evidence="2">DNAJC9 HTH domain-containing protein</fullName>
    </recommendedName>
</protein>
<evidence type="ECO:0000313" key="3">
    <source>
        <dbReference type="EMBL" id="KAK0630342.1"/>
    </source>
</evidence>
<feature type="compositionally biased region" description="Basic and acidic residues" evidence="1">
    <location>
        <begin position="251"/>
        <end position="266"/>
    </location>
</feature>
<feature type="region of interest" description="Disordered" evidence="1">
    <location>
        <begin position="77"/>
        <end position="129"/>
    </location>
</feature>
<accession>A0AA39XBE5</accession>
<gene>
    <name evidence="3" type="ORF">B0T17DRAFT_528168</name>
</gene>
<evidence type="ECO:0000256" key="1">
    <source>
        <dbReference type="SAM" id="MobiDB-lite"/>
    </source>
</evidence>
<name>A0AA39XBE5_9PEZI</name>
<evidence type="ECO:0000259" key="2">
    <source>
        <dbReference type="Pfam" id="PF23302"/>
    </source>
</evidence>
<keyword evidence="4" id="KW-1185">Reference proteome</keyword>
<dbReference type="EMBL" id="JAULSR010000002">
    <property type="protein sequence ID" value="KAK0630342.1"/>
    <property type="molecule type" value="Genomic_DNA"/>
</dbReference>
<dbReference type="Pfam" id="PF23302">
    <property type="entry name" value="HTH_DNAJC9"/>
    <property type="match status" value="1"/>
</dbReference>
<feature type="region of interest" description="Disordered" evidence="1">
    <location>
        <begin position="215"/>
        <end position="266"/>
    </location>
</feature>
<comment type="caution">
    <text evidence="3">The sequence shown here is derived from an EMBL/GenBank/DDBJ whole genome shotgun (WGS) entry which is preliminary data.</text>
</comment>
<dbReference type="InterPro" id="IPR056453">
    <property type="entry name" value="HTH_DNAJC9"/>
</dbReference>
<dbReference type="Proteomes" id="UP001174934">
    <property type="component" value="Unassembled WGS sequence"/>
</dbReference>
<proteinExistence type="predicted"/>